<keyword evidence="6" id="KW-0592">Phosphate transport</keyword>
<comment type="subcellular location">
    <subcellularLocation>
        <location evidence="1">Cytoplasm</location>
    </subcellularLocation>
</comment>
<dbReference type="InterPro" id="IPR023485">
    <property type="entry name" value="Ptyr_pPase"/>
</dbReference>
<dbReference type="AlphaFoldDB" id="A0A1F5RHV5"/>
<dbReference type="Proteomes" id="UP000177230">
    <property type="component" value="Unassembled WGS sequence"/>
</dbReference>
<evidence type="ECO:0000313" key="8">
    <source>
        <dbReference type="EMBL" id="OGF14127.1"/>
    </source>
</evidence>
<dbReference type="InterPro" id="IPR038078">
    <property type="entry name" value="PhoU-like_sf"/>
</dbReference>
<dbReference type="PANTHER" id="PTHR42930:SF3">
    <property type="entry name" value="PHOSPHATE-SPECIFIC TRANSPORT SYSTEM ACCESSORY PROTEIN PHOU"/>
    <property type="match status" value="1"/>
</dbReference>
<dbReference type="Gene3D" id="3.40.50.2300">
    <property type="match status" value="1"/>
</dbReference>
<dbReference type="InterPro" id="IPR028366">
    <property type="entry name" value="PhoU"/>
</dbReference>
<dbReference type="FunFam" id="1.20.58.220:FF:000004">
    <property type="entry name" value="Phosphate-specific transport system accessory protein PhoU"/>
    <property type="match status" value="1"/>
</dbReference>
<keyword evidence="5" id="KW-0963">Cytoplasm</keyword>
<dbReference type="SMART" id="SM00226">
    <property type="entry name" value="LMWPc"/>
    <property type="match status" value="1"/>
</dbReference>
<feature type="domain" description="Phosphotyrosine protein phosphatase I" evidence="7">
    <location>
        <begin position="222"/>
        <end position="358"/>
    </location>
</feature>
<dbReference type="Gene3D" id="1.20.58.220">
    <property type="entry name" value="Phosphate transport system protein phou homolog 2, domain 2"/>
    <property type="match status" value="2"/>
</dbReference>
<comment type="caution">
    <text evidence="8">The sequence shown here is derived from an EMBL/GenBank/DDBJ whole genome shotgun (WGS) entry which is preliminary data.</text>
</comment>
<proteinExistence type="inferred from homology"/>
<evidence type="ECO:0000256" key="1">
    <source>
        <dbReference type="ARBA" id="ARBA00004496"/>
    </source>
</evidence>
<dbReference type="GO" id="GO:0030643">
    <property type="term" value="P:intracellular phosphate ion homeostasis"/>
    <property type="evidence" value="ECO:0007669"/>
    <property type="project" value="InterPro"/>
</dbReference>
<dbReference type="PANTHER" id="PTHR42930">
    <property type="entry name" value="PHOSPHATE-SPECIFIC TRANSPORT SYSTEM ACCESSORY PROTEIN PHOU"/>
    <property type="match status" value="1"/>
</dbReference>
<evidence type="ECO:0000256" key="4">
    <source>
        <dbReference type="ARBA" id="ARBA00022448"/>
    </source>
</evidence>
<accession>A0A1F5RHV5</accession>
<organism evidence="8 9">
    <name type="scientific">Candidatus Edwardsbacteria bacterium GWF2_54_11</name>
    <dbReference type="NCBI Taxonomy" id="1817851"/>
    <lineage>
        <taxon>Bacteria</taxon>
        <taxon>Candidatus Edwardsiibacteriota</taxon>
    </lineage>
</organism>
<name>A0A1F5RHV5_9BACT</name>
<dbReference type="InterPro" id="IPR026022">
    <property type="entry name" value="PhoU_dom"/>
</dbReference>
<dbReference type="Pfam" id="PF01895">
    <property type="entry name" value="PhoU"/>
    <property type="match status" value="2"/>
</dbReference>
<comment type="similarity">
    <text evidence="2">Belongs to the PhoU family.</text>
</comment>
<evidence type="ECO:0000313" key="9">
    <source>
        <dbReference type="Proteomes" id="UP000177230"/>
    </source>
</evidence>
<dbReference type="InterPro" id="IPR036196">
    <property type="entry name" value="Ptyr_pPase_sf"/>
</dbReference>
<comment type="subunit">
    <text evidence="3">Homodimer.</text>
</comment>
<dbReference type="GO" id="GO:0045936">
    <property type="term" value="P:negative regulation of phosphate metabolic process"/>
    <property type="evidence" value="ECO:0007669"/>
    <property type="project" value="InterPro"/>
</dbReference>
<dbReference type="GO" id="GO:0006817">
    <property type="term" value="P:phosphate ion transport"/>
    <property type="evidence" value="ECO:0007669"/>
    <property type="project" value="UniProtKB-KW"/>
</dbReference>
<evidence type="ECO:0000259" key="7">
    <source>
        <dbReference type="SMART" id="SM00226"/>
    </source>
</evidence>
<dbReference type="EMBL" id="MFFM01000009">
    <property type="protein sequence ID" value="OGF14127.1"/>
    <property type="molecule type" value="Genomic_DNA"/>
</dbReference>
<gene>
    <name evidence="8" type="ORF">A2024_06280</name>
</gene>
<evidence type="ECO:0000256" key="3">
    <source>
        <dbReference type="ARBA" id="ARBA00011738"/>
    </source>
</evidence>
<protein>
    <submittedName>
        <fullName evidence="8">Phosphate transport system regulatory protein PhoU</fullName>
    </submittedName>
</protein>
<dbReference type="SUPFAM" id="SSF52788">
    <property type="entry name" value="Phosphotyrosine protein phosphatases I"/>
    <property type="match status" value="1"/>
</dbReference>
<dbReference type="GO" id="GO:0005737">
    <property type="term" value="C:cytoplasm"/>
    <property type="evidence" value="ECO:0007669"/>
    <property type="project" value="UniProtKB-SubCell"/>
</dbReference>
<keyword evidence="4" id="KW-0813">Transport</keyword>
<evidence type="ECO:0000256" key="5">
    <source>
        <dbReference type="ARBA" id="ARBA00022490"/>
    </source>
</evidence>
<sequence length="372" mass="41880">MEQTRHVDRELEHIKEKLLLMASKAEHIISQAVESLLHRDLVKAEQVMALDREIDRLEIEIENDAISLIACHQPAAKDLRLLIGIIKINNDIERIGDHGVNIAQCTLKLGQEPPLKPLVDIPRMAHLAASMLRDSLDSFVHEDAEKARQVCATDSQVDQLKDQTLRELMTYMFEKPKAISRALGLILISRNLERIADLSTNISEEVIYICQAKVIKHNQEKIKVLFICRHNAARSQMAEALLNHLAGDRFKADSAGLEPGELNPYAIRAMAEMGIDISAKNTQSVFDLYLKGQLYNYVITVCDIKEEDKCPIFPGIAQSLQWSFPDPASFAGSDQEKLKRTVEVRDSIKKAIEDFIKPINKPNHHDTGGVSE</sequence>
<evidence type="ECO:0000256" key="2">
    <source>
        <dbReference type="ARBA" id="ARBA00008107"/>
    </source>
</evidence>
<dbReference type="SUPFAM" id="SSF109755">
    <property type="entry name" value="PhoU-like"/>
    <property type="match status" value="1"/>
</dbReference>
<dbReference type="CDD" id="cd16345">
    <property type="entry name" value="LMWP_ArsC"/>
    <property type="match status" value="1"/>
</dbReference>
<dbReference type="NCBIfam" id="TIGR02135">
    <property type="entry name" value="phoU_full"/>
    <property type="match status" value="1"/>
</dbReference>
<evidence type="ECO:0000256" key="6">
    <source>
        <dbReference type="ARBA" id="ARBA00022592"/>
    </source>
</evidence>
<dbReference type="Pfam" id="PF01451">
    <property type="entry name" value="LMWPc"/>
    <property type="match status" value="1"/>
</dbReference>
<reference evidence="8 9" key="1">
    <citation type="journal article" date="2016" name="Nat. Commun.">
        <title>Thousands of microbial genomes shed light on interconnected biogeochemical processes in an aquifer system.</title>
        <authorList>
            <person name="Anantharaman K."/>
            <person name="Brown C.T."/>
            <person name="Hug L.A."/>
            <person name="Sharon I."/>
            <person name="Castelle C.J."/>
            <person name="Probst A.J."/>
            <person name="Thomas B.C."/>
            <person name="Singh A."/>
            <person name="Wilkins M.J."/>
            <person name="Karaoz U."/>
            <person name="Brodie E.L."/>
            <person name="Williams K.H."/>
            <person name="Hubbard S.S."/>
            <person name="Banfield J.F."/>
        </authorList>
    </citation>
    <scope>NUCLEOTIDE SEQUENCE [LARGE SCALE GENOMIC DNA]</scope>
</reference>